<evidence type="ECO:0000313" key="1">
    <source>
        <dbReference type="EMBL" id="MDN4371006.1"/>
    </source>
</evidence>
<proteinExistence type="predicted"/>
<comment type="caution">
    <text evidence="1">The sequence shown here is derived from an EMBL/GenBank/DDBJ whole genome shotgun (WGS) entry which is preliminary data.</text>
</comment>
<sequence length="57" mass="6572">MSEKLEDGTVVQLKSGGPLMTVSYFDDERDQYYCEWFVKDERKSGFFSGTSLAKSDY</sequence>
<reference evidence="1" key="2">
    <citation type="submission" date="2023-01" db="EMBL/GenBank/DDBJ databases">
        <authorList>
            <person name="Hamerlinck H."/>
            <person name="Aerssens A."/>
            <person name="Boelens J."/>
            <person name="Messiaen A.-S."/>
            <person name="Vandendriessche S."/>
            <person name="Velghe A."/>
            <person name="Verhasselt B."/>
            <person name="Leroux-Roels I."/>
        </authorList>
    </citation>
    <scope>NUCLEOTIDE SEQUENCE</scope>
    <source>
        <strain evidence="1">UZG-GERCF-220920-Env23</strain>
    </source>
</reference>
<name>A0AAW7LW42_9ENTR</name>
<dbReference type="Pfam" id="PF09926">
    <property type="entry name" value="DUF2158"/>
    <property type="match status" value="1"/>
</dbReference>
<evidence type="ECO:0000313" key="2">
    <source>
        <dbReference type="Proteomes" id="UP001169985"/>
    </source>
</evidence>
<dbReference type="InterPro" id="IPR019226">
    <property type="entry name" value="DUF2158"/>
</dbReference>
<dbReference type="Proteomes" id="UP001169985">
    <property type="component" value="Unassembled WGS sequence"/>
</dbReference>
<organism evidence="1 2">
    <name type="scientific">Citrobacter portucalensis</name>
    <dbReference type="NCBI Taxonomy" id="1639133"/>
    <lineage>
        <taxon>Bacteria</taxon>
        <taxon>Pseudomonadati</taxon>
        <taxon>Pseudomonadota</taxon>
        <taxon>Gammaproteobacteria</taxon>
        <taxon>Enterobacterales</taxon>
        <taxon>Enterobacteriaceae</taxon>
        <taxon>Citrobacter</taxon>
        <taxon>Citrobacter freundii complex</taxon>
    </lineage>
</organism>
<dbReference type="AlphaFoldDB" id="A0AAW7LW42"/>
<dbReference type="RefSeq" id="WP_016247109.1">
    <property type="nucleotide sequence ID" value="NZ_JAOCEZ010000001.1"/>
</dbReference>
<accession>A0AAW7LW42</accession>
<protein>
    <submittedName>
        <fullName evidence="1">DUF2158 domain-containing protein</fullName>
    </submittedName>
</protein>
<reference evidence="1" key="1">
    <citation type="journal article" date="2023" name="Antimicrob Resist Infect Control">
        <title>Sanitary installations and wastewater plumbing as reservoir for the long-term circulation and transmission of carbapenemase producing Citrobacter freundii clones in a hospital setting.</title>
        <authorList>
            <person name="Hamerlinck H."/>
            <person name="Aerssens A."/>
            <person name="Boelens J."/>
            <person name="Dehaene A."/>
            <person name="McMahon M."/>
            <person name="Messiaen A.S."/>
            <person name="Vandendriessche S."/>
            <person name="Velghe A."/>
            <person name="Leroux-Roels I."/>
            <person name="Verhasselt B."/>
        </authorList>
    </citation>
    <scope>NUCLEOTIDE SEQUENCE</scope>
    <source>
        <strain evidence="1">UZG-GERCF-220920-Env23</strain>
    </source>
</reference>
<gene>
    <name evidence="1" type="ORF">PEY55_22395</name>
</gene>
<dbReference type="EMBL" id="JAQIHS010000035">
    <property type="protein sequence ID" value="MDN4371006.1"/>
    <property type="molecule type" value="Genomic_DNA"/>
</dbReference>